<dbReference type="Pfam" id="PF07986">
    <property type="entry name" value="TBCC"/>
    <property type="match status" value="1"/>
</dbReference>
<dbReference type="PANTHER" id="PTHR15139">
    <property type="entry name" value="TUBULIN FOLDING COFACTOR C"/>
    <property type="match status" value="1"/>
</dbReference>
<dbReference type="GO" id="GO:0007023">
    <property type="term" value="P:post-chaperonin tubulin folding pathway"/>
    <property type="evidence" value="ECO:0007669"/>
    <property type="project" value="InterPro"/>
</dbReference>
<comment type="caution">
    <text evidence="4">The sequence shown here is derived from an EMBL/GenBank/DDBJ whole genome shotgun (WGS) entry which is preliminary data.</text>
</comment>
<gene>
    <name evidence="4" type="ORF">BIW11_08437</name>
</gene>
<comment type="similarity">
    <text evidence="1">Belongs to the TBCC family.</text>
</comment>
<dbReference type="PANTHER" id="PTHR15139:SF0">
    <property type="entry name" value="TUBULIN-SPECIFIC CHAPERONE C"/>
    <property type="match status" value="1"/>
</dbReference>
<reference evidence="4 5" key="1">
    <citation type="journal article" date="2017" name="Gigascience">
        <title>Draft genome of the honey bee ectoparasitic mite, Tropilaelaps mercedesae, is shaped by the parasitic life history.</title>
        <authorList>
            <person name="Dong X."/>
            <person name="Armstrong S.D."/>
            <person name="Xia D."/>
            <person name="Makepeace B.L."/>
            <person name="Darby A.C."/>
            <person name="Kadowaki T."/>
        </authorList>
    </citation>
    <scope>NUCLEOTIDE SEQUENCE [LARGE SCALE GENOMIC DNA]</scope>
    <source>
        <strain evidence="4">Wuxi-XJTLU</strain>
    </source>
</reference>
<dbReference type="EMBL" id="MNPL01006397">
    <property type="protein sequence ID" value="OQR75413.1"/>
    <property type="molecule type" value="Genomic_DNA"/>
</dbReference>
<evidence type="ECO:0000259" key="3">
    <source>
        <dbReference type="PROSITE" id="PS51329"/>
    </source>
</evidence>
<proteinExistence type="inferred from homology"/>
<dbReference type="OrthoDB" id="194775at2759"/>
<dbReference type="STRING" id="418985.A0A1V9XPR3"/>
<name>A0A1V9XPR3_9ACAR</name>
<dbReference type="FunCoup" id="A0A1V9XPR3">
    <property type="interactions" value="962"/>
</dbReference>
<dbReference type="InParanoid" id="A0A1V9XPR3"/>
<dbReference type="PROSITE" id="PS51329">
    <property type="entry name" value="C_CAP_COFACTOR_C"/>
    <property type="match status" value="1"/>
</dbReference>
<dbReference type="InterPro" id="IPR016098">
    <property type="entry name" value="CAP/MinC_C"/>
</dbReference>
<dbReference type="GO" id="GO:0005737">
    <property type="term" value="C:cytoplasm"/>
    <property type="evidence" value="ECO:0007669"/>
    <property type="project" value="TreeGrafter"/>
</dbReference>
<dbReference type="InterPro" id="IPR006599">
    <property type="entry name" value="CARP_motif"/>
</dbReference>
<dbReference type="Proteomes" id="UP000192247">
    <property type="component" value="Unassembled WGS sequence"/>
</dbReference>
<evidence type="ECO:0000313" key="5">
    <source>
        <dbReference type="Proteomes" id="UP000192247"/>
    </source>
</evidence>
<accession>A0A1V9XPR3</accession>
<keyword evidence="5" id="KW-1185">Reference proteome</keyword>
<dbReference type="InterPro" id="IPR027684">
    <property type="entry name" value="TBCC"/>
</dbReference>
<dbReference type="Gene3D" id="2.160.20.70">
    <property type="match status" value="1"/>
</dbReference>
<evidence type="ECO:0000313" key="4">
    <source>
        <dbReference type="EMBL" id="OQR75413.1"/>
    </source>
</evidence>
<sequence>MASVSESQRLFALFAEQASKIDASLEETNVEKTRALLQELQRLVNLHAASLPARDQRTYRERIEGYKKRLDGIKGPKKRFAFSKATKGSPAEKVQAFEQKTDVALQHNDVSSDAGVTKVANATFTIEGRCGVELELNDVHGEVELRNLDKCRVVIRGCPSTLYINDVDECEIISDPVASSVLIVGFRGSSLQVACQQLRVHKSVSSMFRLHITSRSIIEECRDIVFGRLPPEYSASDESWRKSGLDRSHNNFADVDDFDWLNANQPSPNWALLN</sequence>
<organism evidence="4 5">
    <name type="scientific">Tropilaelaps mercedesae</name>
    <dbReference type="NCBI Taxonomy" id="418985"/>
    <lineage>
        <taxon>Eukaryota</taxon>
        <taxon>Metazoa</taxon>
        <taxon>Ecdysozoa</taxon>
        <taxon>Arthropoda</taxon>
        <taxon>Chelicerata</taxon>
        <taxon>Arachnida</taxon>
        <taxon>Acari</taxon>
        <taxon>Parasitiformes</taxon>
        <taxon>Mesostigmata</taxon>
        <taxon>Gamasina</taxon>
        <taxon>Dermanyssoidea</taxon>
        <taxon>Laelapidae</taxon>
        <taxon>Tropilaelaps</taxon>
    </lineage>
</organism>
<dbReference type="AlphaFoldDB" id="A0A1V9XPR3"/>
<dbReference type="GO" id="GO:0007021">
    <property type="term" value="P:tubulin complex assembly"/>
    <property type="evidence" value="ECO:0007669"/>
    <property type="project" value="TreeGrafter"/>
</dbReference>
<evidence type="ECO:0000256" key="2">
    <source>
        <dbReference type="ARBA" id="ARBA00023186"/>
    </source>
</evidence>
<feature type="domain" description="C-CAP/cofactor C-like" evidence="3">
    <location>
        <begin position="90"/>
        <end position="260"/>
    </location>
</feature>
<evidence type="ECO:0000256" key="1">
    <source>
        <dbReference type="ARBA" id="ARBA00008848"/>
    </source>
</evidence>
<protein>
    <submittedName>
        <fullName evidence="4">Tubulin-specific chaperone C-like</fullName>
    </submittedName>
</protein>
<dbReference type="InterPro" id="IPR017901">
    <property type="entry name" value="C-CAP_CF_C-like"/>
</dbReference>
<dbReference type="InterPro" id="IPR012945">
    <property type="entry name" value="Tubulin-bd_cofactor_C_dom"/>
</dbReference>
<dbReference type="SMART" id="SM00673">
    <property type="entry name" value="CARP"/>
    <property type="match status" value="2"/>
</dbReference>
<keyword evidence="2" id="KW-0143">Chaperone</keyword>